<evidence type="ECO:0000256" key="1">
    <source>
        <dbReference type="ARBA" id="ARBA00001946"/>
    </source>
</evidence>
<dbReference type="InterPro" id="IPR023214">
    <property type="entry name" value="HAD_sf"/>
</dbReference>
<dbReference type="SFLD" id="SFLDS00003">
    <property type="entry name" value="Haloacid_Dehalogenase"/>
    <property type="match status" value="1"/>
</dbReference>
<keyword evidence="7" id="KW-1185">Reference proteome</keyword>
<comment type="similarity">
    <text evidence="5">Belongs to the HAD-like hydrolase superfamily. Cof family.</text>
</comment>
<evidence type="ECO:0000256" key="2">
    <source>
        <dbReference type="ARBA" id="ARBA00022723"/>
    </source>
</evidence>
<proteinExistence type="inferred from homology"/>
<name>A0A1M7LIX7_9FLAO</name>
<evidence type="ECO:0008006" key="8">
    <source>
        <dbReference type="Google" id="ProtNLM"/>
    </source>
</evidence>
<dbReference type="GO" id="GO:0016791">
    <property type="term" value="F:phosphatase activity"/>
    <property type="evidence" value="ECO:0007669"/>
    <property type="project" value="UniProtKB-ARBA"/>
</dbReference>
<dbReference type="Gene3D" id="3.40.50.1000">
    <property type="entry name" value="HAD superfamily/HAD-like"/>
    <property type="match status" value="1"/>
</dbReference>
<evidence type="ECO:0000256" key="5">
    <source>
        <dbReference type="ARBA" id="ARBA00034778"/>
    </source>
</evidence>
<dbReference type="CDD" id="cd07516">
    <property type="entry name" value="HAD_Pase"/>
    <property type="match status" value="1"/>
</dbReference>
<dbReference type="NCBIfam" id="TIGR01484">
    <property type="entry name" value="HAD-SF-IIB"/>
    <property type="match status" value="1"/>
</dbReference>
<accession>A0A1M7LIX7</accession>
<dbReference type="InterPro" id="IPR036412">
    <property type="entry name" value="HAD-like_sf"/>
</dbReference>
<dbReference type="Pfam" id="PF08282">
    <property type="entry name" value="Hydrolase_3"/>
    <property type="match status" value="1"/>
</dbReference>
<gene>
    <name evidence="6" type="ORF">SAMN05444484_109137</name>
</gene>
<keyword evidence="3" id="KW-0378">Hydrolase</keyword>
<dbReference type="SFLD" id="SFLDG01140">
    <property type="entry name" value="C2.B:_Phosphomannomutase_and_P"/>
    <property type="match status" value="1"/>
</dbReference>
<dbReference type="Proteomes" id="UP000184028">
    <property type="component" value="Unassembled WGS sequence"/>
</dbReference>
<dbReference type="STRING" id="946677.SAMN05444484_109137"/>
<dbReference type="PANTHER" id="PTHR47267">
    <property type="match status" value="1"/>
</dbReference>
<dbReference type="GO" id="GO:0046872">
    <property type="term" value="F:metal ion binding"/>
    <property type="evidence" value="ECO:0007669"/>
    <property type="project" value="UniProtKB-KW"/>
</dbReference>
<dbReference type="SUPFAM" id="SSF56784">
    <property type="entry name" value="HAD-like"/>
    <property type="match status" value="1"/>
</dbReference>
<dbReference type="PANTHER" id="PTHR47267:SF4">
    <property type="entry name" value="PYRIDOXAL PHOSPHATE PHOSPHATASE YIGL"/>
    <property type="match status" value="1"/>
</dbReference>
<organism evidence="6 7">
    <name type="scientific">Flavobacterium chilense</name>
    <dbReference type="NCBI Taxonomy" id="946677"/>
    <lineage>
        <taxon>Bacteria</taxon>
        <taxon>Pseudomonadati</taxon>
        <taxon>Bacteroidota</taxon>
        <taxon>Flavobacteriia</taxon>
        <taxon>Flavobacteriales</taxon>
        <taxon>Flavobacteriaceae</taxon>
        <taxon>Flavobacterium</taxon>
    </lineage>
</organism>
<evidence type="ECO:0000313" key="6">
    <source>
        <dbReference type="EMBL" id="SHM78091.1"/>
    </source>
</evidence>
<dbReference type="AlphaFoldDB" id="A0A1M7LIX7"/>
<reference evidence="7" key="1">
    <citation type="submission" date="2016-11" db="EMBL/GenBank/DDBJ databases">
        <authorList>
            <person name="Varghese N."/>
            <person name="Submissions S."/>
        </authorList>
    </citation>
    <scope>NUCLEOTIDE SEQUENCE [LARGE SCALE GENOMIC DNA]</scope>
    <source>
        <strain evidence="7">DSM 24724</strain>
    </source>
</reference>
<evidence type="ECO:0000256" key="3">
    <source>
        <dbReference type="ARBA" id="ARBA00022801"/>
    </source>
</evidence>
<evidence type="ECO:0000256" key="4">
    <source>
        <dbReference type="ARBA" id="ARBA00022842"/>
    </source>
</evidence>
<protein>
    <recommendedName>
        <fullName evidence="8">Cof subfamily of IIB subfamily of haloacid dehalogenase superfamily/HAD-superfamily hydrolase, subfamily IIB</fullName>
    </recommendedName>
</protein>
<evidence type="ECO:0000313" key="7">
    <source>
        <dbReference type="Proteomes" id="UP000184028"/>
    </source>
</evidence>
<dbReference type="InterPro" id="IPR000150">
    <property type="entry name" value="Cof"/>
</dbReference>
<dbReference type="InterPro" id="IPR006379">
    <property type="entry name" value="HAD-SF_hydro_IIB"/>
</dbReference>
<keyword evidence="2" id="KW-0479">Metal-binding</keyword>
<dbReference type="OrthoDB" id="9814970at2"/>
<dbReference type="RefSeq" id="WP_068840621.1">
    <property type="nucleotide sequence ID" value="NZ_FRBT01000009.1"/>
</dbReference>
<dbReference type="EMBL" id="FRBT01000009">
    <property type="protein sequence ID" value="SHM78091.1"/>
    <property type="molecule type" value="Genomic_DNA"/>
</dbReference>
<dbReference type="NCBIfam" id="TIGR00099">
    <property type="entry name" value="Cof-subfamily"/>
    <property type="match status" value="1"/>
</dbReference>
<comment type="cofactor">
    <cofactor evidence="1">
        <name>Mg(2+)</name>
        <dbReference type="ChEBI" id="CHEBI:18420"/>
    </cofactor>
</comment>
<dbReference type="Gene3D" id="3.30.1240.10">
    <property type="match status" value="1"/>
</dbReference>
<keyword evidence="4" id="KW-0460">Magnesium</keyword>
<sequence>MTKLKNIKVVVSDLDETLLNPQHRISEYTKSIFQELHNQNHLIVVATGRHHLDAMAIIDTLEVPVYLVSSNGARIHSPEKEELFSFNLDSDVVKAALNVEIDPEITVVLFKENVWQTNRVNERLNAFQAELKYRPELVDYKKLEDFGAIKIFFSCDNHEKLVKLKDAILANSSEHLHHAFSLPTCLEFMDKTIDKAVAIEMVLEKAGFTLDQAISFGDGFNDVQMLSASGKGLIMGNAPASLKETLPHLEVIKTNAEDGVAHYLATKILNKEFVASE</sequence>